<dbReference type="KEGG" id="pcb:PCHAS_0604000"/>
<dbReference type="Proteomes" id="UP000195489">
    <property type="component" value="Chromosome 6"/>
</dbReference>
<dbReference type="PANTHER" id="PTHR12013">
    <property type="entry name" value="SIGNAL RECOGNITION PARTICLE 14 KD PROTEIN"/>
    <property type="match status" value="1"/>
</dbReference>
<dbReference type="VEuPathDB" id="PlasmoDB:PCHAS_0604000"/>
<dbReference type="Proteomes" id="UP000071118">
    <property type="component" value="Chromosome 6"/>
</dbReference>
<dbReference type="GeneID" id="3497373"/>
<evidence type="ECO:0000313" key="11">
    <source>
        <dbReference type="Proteomes" id="UP000071118"/>
    </source>
</evidence>
<name>A0A077TMI9_PLACU</name>
<dbReference type="AlphaFoldDB" id="A0A077TMI9"/>
<accession>A0A077TMI9</accession>
<dbReference type="GO" id="GO:0030942">
    <property type="term" value="F:endoplasmic reticulum signal peptide binding"/>
    <property type="evidence" value="ECO:0007669"/>
    <property type="project" value="UniProtKB-UniRule"/>
</dbReference>
<organism evidence="8 13">
    <name type="scientific">Plasmodium chabaudi chabaudi</name>
    <dbReference type="NCBI Taxonomy" id="31271"/>
    <lineage>
        <taxon>Eukaryota</taxon>
        <taxon>Sar</taxon>
        <taxon>Alveolata</taxon>
        <taxon>Apicomplexa</taxon>
        <taxon>Aconoidasida</taxon>
        <taxon>Haemosporida</taxon>
        <taxon>Plasmodiidae</taxon>
        <taxon>Plasmodium</taxon>
        <taxon>Plasmodium (Vinckeia)</taxon>
    </lineage>
</organism>
<comment type="subunit">
    <text evidence="7">Heterodimer with SRP9; binds RNA as heterodimer. Component of a signal recognition particle (SRP) complex that consists of a 7SL RNA molecule of 300 nucleotides and six protein subunits: SRP72, SRP68, SRP54, SRP19, SRP14 and SRP9.</text>
</comment>
<dbReference type="GO" id="GO:0006614">
    <property type="term" value="P:SRP-dependent cotranslational protein targeting to membrane"/>
    <property type="evidence" value="ECO:0007669"/>
    <property type="project" value="UniProtKB-UniRule"/>
</dbReference>
<comment type="subcellular location">
    <subcellularLocation>
        <location evidence="1 7">Cytoplasm</location>
    </subcellularLocation>
</comment>
<reference evidence="10" key="2">
    <citation type="submission" date="2014-05" db="EMBL/GenBank/DDBJ databases">
        <authorList>
            <person name="Aslett M.A."/>
            <person name="De Silva N."/>
        </authorList>
    </citation>
    <scope>NUCLEOTIDE SEQUENCE</scope>
    <source>
        <strain evidence="10">AS</strain>
    </source>
</reference>
<dbReference type="EMBL" id="LK022883">
    <property type="protein sequence ID" value="VTZ67635.1"/>
    <property type="molecule type" value="Genomic_DNA"/>
</dbReference>
<evidence type="ECO:0000256" key="4">
    <source>
        <dbReference type="ARBA" id="ARBA00022884"/>
    </source>
</evidence>
<keyword evidence="3 7" id="KW-0963">Cytoplasm</keyword>
<evidence type="ECO:0000256" key="1">
    <source>
        <dbReference type="ARBA" id="ARBA00004496"/>
    </source>
</evidence>
<evidence type="ECO:0000256" key="6">
    <source>
        <dbReference type="ARBA" id="ARBA00023274"/>
    </source>
</evidence>
<evidence type="ECO:0000313" key="8">
    <source>
        <dbReference type="EMBL" id="SCM19597.1"/>
    </source>
</evidence>
<comment type="similarity">
    <text evidence="2 7">Belongs to the SRP14 family.</text>
</comment>
<dbReference type="Gene3D" id="3.30.720.10">
    <property type="entry name" value="Signal recognition particle alu RNA binding heterodimer, srp9/1"/>
    <property type="match status" value="1"/>
</dbReference>
<evidence type="ECO:0000313" key="9">
    <source>
        <dbReference type="EMBL" id="SCN58851.1"/>
    </source>
</evidence>
<gene>
    <name evidence="8" type="primary">SRP14</name>
    <name evidence="8" type="ORF">PCHAJ_000093000</name>
    <name evidence="10" type="ORF">PCHAS_0604000</name>
    <name evidence="9" type="ORF">PCHCB_000092900</name>
</gene>
<reference evidence="12 13" key="3">
    <citation type="submission" date="2016-08" db="EMBL/GenBank/DDBJ databases">
        <authorList>
            <consortium name="Pathogen Informatics"/>
        </authorList>
    </citation>
    <scope>NUCLEOTIDE SEQUENCE [LARGE SCALE GENOMIC DNA]</scope>
    <source>
        <strain evidence="8 13">AJ</strain>
        <strain evidence="10">AS</strain>
        <strain evidence="9 12">CB</strain>
    </source>
</reference>
<dbReference type="InterPro" id="IPR003210">
    <property type="entry name" value="Signal_recog_particle_SRP14"/>
</dbReference>
<dbReference type="OrthoDB" id="19209at2759"/>
<evidence type="ECO:0000256" key="2">
    <source>
        <dbReference type="ARBA" id="ARBA00010349"/>
    </source>
</evidence>
<dbReference type="GO" id="GO:0008312">
    <property type="term" value="F:7S RNA binding"/>
    <property type="evidence" value="ECO:0007669"/>
    <property type="project" value="UniProtKB-UniRule"/>
</dbReference>
<keyword evidence="4 7" id="KW-0694">RNA-binding</keyword>
<protein>
    <recommendedName>
        <fullName evidence="7">Signal recognition particle 14 kDa protein</fullName>
        <shortName evidence="7">SRP14</shortName>
    </recommendedName>
</protein>
<keyword evidence="6 7" id="KW-0687">Ribonucleoprotein</keyword>
<dbReference type="RefSeq" id="XP_016653393.1">
    <property type="nucleotide sequence ID" value="XM_016797438.1"/>
</dbReference>
<dbReference type="InterPro" id="IPR009018">
    <property type="entry name" value="Signal_recog_particle_SRP9/14"/>
</dbReference>
<evidence type="ECO:0000313" key="13">
    <source>
        <dbReference type="Proteomes" id="UP000507163"/>
    </source>
</evidence>
<evidence type="ECO:0000256" key="5">
    <source>
        <dbReference type="ARBA" id="ARBA00023135"/>
    </source>
</evidence>
<dbReference type="EMBL" id="LT608158">
    <property type="protein sequence ID" value="SCN58851.1"/>
    <property type="molecule type" value="Genomic_DNA"/>
</dbReference>
<evidence type="ECO:0000256" key="3">
    <source>
        <dbReference type="ARBA" id="ARBA00022490"/>
    </source>
</evidence>
<dbReference type="Pfam" id="PF02290">
    <property type="entry name" value="SRP14"/>
    <property type="match status" value="1"/>
</dbReference>
<sequence length="103" mass="12019">MVLLNNSRFIEELTKLCNTNEEQNRASIWITIKRVKRTDIKICVPKNEAGDKRNKKSHKDDNKNNKNYFCLIRATDGKKIKLSTHVSDDIISFSQEINNIIKK</sequence>
<evidence type="ECO:0000313" key="10">
    <source>
        <dbReference type="EMBL" id="VTZ67635.1"/>
    </source>
</evidence>
<dbReference type="GO" id="GO:0005786">
    <property type="term" value="C:signal recognition particle, endoplasmic reticulum targeting"/>
    <property type="evidence" value="ECO:0007669"/>
    <property type="project" value="UniProtKB-UniRule"/>
</dbReference>
<comment type="function">
    <text evidence="7">Component of the signal recognition particle (SRP) complex, a ribonucleoprotein complex that mediates the cotranslational targeting of secretory and membrane proteins to the endoplasmic reticulum (ER). SRP9 together with SRP14 and the Alu portion of the SRP RNA, constitutes the elongation arrest domain of SRP. The complex of SRP9 and SRP14 is required for SRP RNA binding.</text>
</comment>
<evidence type="ECO:0000256" key="7">
    <source>
        <dbReference type="RuleBase" id="RU368100"/>
    </source>
</evidence>
<dbReference type="SUPFAM" id="SSF54762">
    <property type="entry name" value="Signal recognition particle alu RNA binding heterodimer, SRP9/14"/>
    <property type="match status" value="1"/>
</dbReference>
<dbReference type="Proteomes" id="UP000507163">
    <property type="component" value="Chromosome 6"/>
</dbReference>
<dbReference type="EMBL" id="LT608172">
    <property type="protein sequence ID" value="SCM19597.1"/>
    <property type="molecule type" value="Genomic_DNA"/>
</dbReference>
<keyword evidence="11" id="KW-1185">Reference proteome</keyword>
<reference evidence="10 11" key="1">
    <citation type="journal article" date="2014" name="BMC Biol.">
        <title>A comprehensive evaluation of rodent malaria parasite genomes and gene expression.</title>
        <authorList>
            <person name="Otto T.D."/>
            <person name="Bohme U."/>
            <person name="Jackson A.P."/>
            <person name="Hunt M."/>
            <person name="Franke-Fayard B."/>
            <person name="Hoeijmakers W.A."/>
            <person name="Religa A.A."/>
            <person name="Robertson L."/>
            <person name="Sanders M."/>
            <person name="Ogun S.A."/>
            <person name="Cunningham D."/>
            <person name="Erhart A."/>
            <person name="Billker O."/>
            <person name="Khan S.M."/>
            <person name="Stunnenberg H.G."/>
            <person name="Langhorne J."/>
            <person name="Holder A.A."/>
            <person name="Waters A.P."/>
            <person name="Newbold C.I."/>
            <person name="Pain A."/>
            <person name="Berriman M."/>
            <person name="Janse C.J."/>
        </authorList>
    </citation>
    <scope>NUCLEOTIDE SEQUENCE [LARGE SCALE GENOMIC DNA]</scope>
    <source>
        <strain evidence="10 11">AS</strain>
    </source>
</reference>
<keyword evidence="5 7" id="KW-0733">Signal recognition particle</keyword>
<evidence type="ECO:0000313" key="12">
    <source>
        <dbReference type="Proteomes" id="UP000195489"/>
    </source>
</evidence>
<proteinExistence type="inferred from homology"/>